<evidence type="ECO:0000313" key="1">
    <source>
        <dbReference type="EMBL" id="KAH1130700.1"/>
    </source>
</evidence>
<name>A0A9D3WL17_9ROSI</name>
<dbReference type="AlphaFoldDB" id="A0A9D3WL17"/>
<gene>
    <name evidence="1" type="ORF">J1N35_002078</name>
</gene>
<evidence type="ECO:0000313" key="2">
    <source>
        <dbReference type="Proteomes" id="UP000828251"/>
    </source>
</evidence>
<protein>
    <submittedName>
        <fullName evidence="1">Uncharacterized protein</fullName>
    </submittedName>
</protein>
<dbReference type="Proteomes" id="UP000828251">
    <property type="component" value="Unassembled WGS sequence"/>
</dbReference>
<dbReference type="EMBL" id="JAIQCV010000001">
    <property type="protein sequence ID" value="KAH1130700.1"/>
    <property type="molecule type" value="Genomic_DNA"/>
</dbReference>
<reference evidence="1 2" key="1">
    <citation type="journal article" date="2021" name="Plant Biotechnol. J.">
        <title>Multi-omics assisted identification of the key and species-specific regulatory components of drought-tolerant mechanisms in Gossypium stocksii.</title>
        <authorList>
            <person name="Yu D."/>
            <person name="Ke L."/>
            <person name="Zhang D."/>
            <person name="Wu Y."/>
            <person name="Sun Y."/>
            <person name="Mei J."/>
            <person name="Sun J."/>
            <person name="Sun Y."/>
        </authorList>
    </citation>
    <scope>NUCLEOTIDE SEQUENCE [LARGE SCALE GENOMIC DNA]</scope>
    <source>
        <strain evidence="2">cv. E1</strain>
        <tissue evidence="1">Leaf</tissue>
    </source>
</reference>
<comment type="caution">
    <text evidence="1">The sequence shown here is derived from an EMBL/GenBank/DDBJ whole genome shotgun (WGS) entry which is preliminary data.</text>
</comment>
<sequence length="96" mass="10673">MANIITNGVHPTWNQAIELQASTLEPTYAEGKHKATILEDVLGATNHLIQSVLELVSTEKGTIGQLSAFERIMLHHLNVEIASQEKAIQRLQTNFR</sequence>
<organism evidence="1 2">
    <name type="scientific">Gossypium stocksii</name>
    <dbReference type="NCBI Taxonomy" id="47602"/>
    <lineage>
        <taxon>Eukaryota</taxon>
        <taxon>Viridiplantae</taxon>
        <taxon>Streptophyta</taxon>
        <taxon>Embryophyta</taxon>
        <taxon>Tracheophyta</taxon>
        <taxon>Spermatophyta</taxon>
        <taxon>Magnoliopsida</taxon>
        <taxon>eudicotyledons</taxon>
        <taxon>Gunneridae</taxon>
        <taxon>Pentapetalae</taxon>
        <taxon>rosids</taxon>
        <taxon>malvids</taxon>
        <taxon>Malvales</taxon>
        <taxon>Malvaceae</taxon>
        <taxon>Malvoideae</taxon>
        <taxon>Gossypium</taxon>
    </lineage>
</organism>
<accession>A0A9D3WL17</accession>
<keyword evidence="2" id="KW-1185">Reference proteome</keyword>
<proteinExistence type="predicted"/>